<dbReference type="AlphaFoldDB" id="A0A645IAS6"/>
<accession>A0A645IAS6</accession>
<protein>
    <submittedName>
        <fullName evidence="1">Uncharacterized protein</fullName>
    </submittedName>
</protein>
<proteinExistence type="predicted"/>
<reference evidence="1" key="1">
    <citation type="submission" date="2019-08" db="EMBL/GenBank/DDBJ databases">
        <authorList>
            <person name="Kucharzyk K."/>
            <person name="Murdoch R.W."/>
            <person name="Higgins S."/>
            <person name="Loffler F."/>
        </authorList>
    </citation>
    <scope>NUCLEOTIDE SEQUENCE</scope>
</reference>
<gene>
    <name evidence="1" type="ORF">SDC9_195620</name>
</gene>
<comment type="caution">
    <text evidence="1">The sequence shown here is derived from an EMBL/GenBank/DDBJ whole genome shotgun (WGS) entry which is preliminary data.</text>
</comment>
<organism evidence="1">
    <name type="scientific">bioreactor metagenome</name>
    <dbReference type="NCBI Taxonomy" id="1076179"/>
    <lineage>
        <taxon>unclassified sequences</taxon>
        <taxon>metagenomes</taxon>
        <taxon>ecological metagenomes</taxon>
    </lineage>
</organism>
<evidence type="ECO:0000313" key="1">
    <source>
        <dbReference type="EMBL" id="MPN48016.1"/>
    </source>
</evidence>
<sequence>MLAHLDPDGPAGVLHGEAAHQAFGGLQGDAAHGVLQVLADLRRHLPFAVHHKEQGVDGRHLPVGKADIQHRSNDADDSSIGHRLAPWSGLPEMISAISWVI</sequence>
<dbReference type="EMBL" id="VSSQ01109954">
    <property type="protein sequence ID" value="MPN48016.1"/>
    <property type="molecule type" value="Genomic_DNA"/>
</dbReference>
<name>A0A645IAS6_9ZZZZ</name>